<sequence length="512" mass="56369">MPGLDVIRLGLAPLGIDEVIEVAYHGRKVEIDKESLARLDHARQLVFELAEQGHPVYGLNRGVGWNKDRRIEPGQYERFNRNLLYSHSAGVGPLASREEVRAVMLTRLNGLLQGHAGLQPEIVVRYADFLNHGIHPLLPLRGSIGAADITSISHIGLAMIGEGEVEYGGIRMAASEALELAGLSPIILGPKDGLAIVSSNALSAGTGALALGEAEKLLKLADLVYALSLEAVTGNVSPLHEALHKVRPYPGQLRSRDRIARYLKGSELWDGTLPDSLQDPLSFRDACQIHGAAEDALRYAREQLELHLTSSDDNPCLLVEERLILSNANFDPVVWILGFEMLGIALHHLSKSSCHRIIKLGDPRFTGLTRFLTPDEQKVIGFCTLQKTATSLDAEIRHLINPVSTDFYSLAGDLEDHATNAPLVVRNLREIIERIYYILAIELLHAAQAVQLRPPGFRMGEGTRQLYEALREEVPFLSEDRILTGDIDRTYRLLSSIRIKGHSISIIESKSG</sequence>
<evidence type="ECO:0000313" key="3">
    <source>
        <dbReference type="Proteomes" id="UP000681162"/>
    </source>
</evidence>
<dbReference type="InterPro" id="IPR008948">
    <property type="entry name" value="L-Aspartase-like"/>
</dbReference>
<keyword evidence="1" id="KW-0456">Lyase</keyword>
<reference evidence="2 3" key="1">
    <citation type="submission" date="2021-03" db="EMBL/GenBank/DDBJ databases">
        <title>Antimicrobial resistance genes in bacteria isolated from Japanese honey, and their potential for conferring macrolide and lincosamide resistance in the American foulbrood pathogen Paenibacillus larvae.</title>
        <authorList>
            <person name="Okamoto M."/>
            <person name="Kumagai M."/>
            <person name="Kanamori H."/>
            <person name="Takamatsu D."/>
        </authorList>
    </citation>
    <scope>NUCLEOTIDE SEQUENCE [LARGE SCALE GENOMIC DNA]</scope>
    <source>
        <strain evidence="2 3">J41TS12</strain>
    </source>
</reference>
<evidence type="ECO:0000313" key="2">
    <source>
        <dbReference type="EMBL" id="GIO40133.1"/>
    </source>
</evidence>
<keyword evidence="3" id="KW-1185">Reference proteome</keyword>
<organism evidence="2 3">
    <name type="scientific">Paenibacillus antibioticophila</name>
    <dbReference type="NCBI Taxonomy" id="1274374"/>
    <lineage>
        <taxon>Bacteria</taxon>
        <taxon>Bacillati</taxon>
        <taxon>Bacillota</taxon>
        <taxon>Bacilli</taxon>
        <taxon>Bacillales</taxon>
        <taxon>Paenibacillaceae</taxon>
        <taxon>Paenibacillus</taxon>
    </lineage>
</organism>
<dbReference type="SUPFAM" id="SSF48557">
    <property type="entry name" value="L-aspartase-like"/>
    <property type="match status" value="1"/>
</dbReference>
<dbReference type="GO" id="GO:0016841">
    <property type="term" value="F:ammonia-lyase activity"/>
    <property type="evidence" value="ECO:0007669"/>
    <property type="project" value="UniProtKB-ARBA"/>
</dbReference>
<dbReference type="Pfam" id="PF00221">
    <property type="entry name" value="Lyase_aromatic"/>
    <property type="match status" value="1"/>
</dbReference>
<dbReference type="EMBL" id="BORR01000034">
    <property type="protein sequence ID" value="GIO40133.1"/>
    <property type="molecule type" value="Genomic_DNA"/>
</dbReference>
<dbReference type="Gene3D" id="1.20.200.10">
    <property type="entry name" value="Fumarase/aspartase (Central domain)"/>
    <property type="match status" value="1"/>
</dbReference>
<dbReference type="Proteomes" id="UP000681162">
    <property type="component" value="Unassembled WGS sequence"/>
</dbReference>
<dbReference type="FunFam" id="1.10.275.10:FF:000005">
    <property type="entry name" value="Histidine ammonia-lyase"/>
    <property type="match status" value="1"/>
</dbReference>
<dbReference type="InterPro" id="IPR024083">
    <property type="entry name" value="Fumarase/histidase_N"/>
</dbReference>
<gene>
    <name evidence="2" type="ORF">J41TS12_49940</name>
</gene>
<evidence type="ECO:0000256" key="1">
    <source>
        <dbReference type="ARBA" id="ARBA00023239"/>
    </source>
</evidence>
<dbReference type="Gene3D" id="1.10.275.10">
    <property type="entry name" value="Fumarase/aspartase (N-terminal domain)"/>
    <property type="match status" value="1"/>
</dbReference>
<dbReference type="PANTHER" id="PTHR10362">
    <property type="entry name" value="HISTIDINE AMMONIA-LYASE"/>
    <property type="match status" value="1"/>
</dbReference>
<dbReference type="InterPro" id="IPR001106">
    <property type="entry name" value="Aromatic_Lyase"/>
</dbReference>
<dbReference type="CDD" id="cd00332">
    <property type="entry name" value="PAL-HAL"/>
    <property type="match status" value="1"/>
</dbReference>
<protein>
    <submittedName>
        <fullName evidence="2">Phenylalanine ammonia-lyase</fullName>
    </submittedName>
</protein>
<comment type="caution">
    <text evidence="2">The sequence shown here is derived from an EMBL/GenBank/DDBJ whole genome shotgun (WGS) entry which is preliminary data.</text>
</comment>
<name>A0A919XYQ9_9BACL</name>
<dbReference type="RefSeq" id="WP_212944226.1">
    <property type="nucleotide sequence ID" value="NZ_BORR01000034.1"/>
</dbReference>
<dbReference type="AlphaFoldDB" id="A0A919XYQ9"/>
<proteinExistence type="predicted"/>
<accession>A0A919XYQ9</accession>